<dbReference type="RefSeq" id="WP_079647071.1">
    <property type="nucleotide sequence ID" value="NZ_FUYM01000002.1"/>
</dbReference>
<feature type="chain" id="PRO_5013386899" evidence="1">
    <location>
        <begin position="24"/>
        <end position="304"/>
    </location>
</feature>
<proteinExistence type="predicted"/>
<feature type="domain" description="AB hydrolase-1" evidence="2">
    <location>
        <begin position="60"/>
        <end position="288"/>
    </location>
</feature>
<sequence length="304" mass="32609">MVRHRLISTLLLAATMPAFPAMASAEAPAAASRSPAAADHFVTVEGIRFRVREEGPRRAPPIVLIHGFTFSLESWDGWAADLARDHRVIRFDLAGHGLSGPDPRGHYGTAARVRQLGKLLDRLGVTRATIAGNSFGGLVAWNFAVAHPRRVDRLILVDSAAYSINGVTEKPVPVPDVMRGYLLDPKPAAVAFSAGTIFAHPERLTPERLALMRTMIARNGSALVAHLEQFTLPDPQGPLGRITAPTLILWGRADKVIPVAQAGQLAAAIKGSKLIIYDDVGHAPQEEATAASIADVRTFLNDSK</sequence>
<accession>A0A1T5AYE7</accession>
<dbReference type="OrthoDB" id="9804723at2"/>
<name>A0A1T5AYE7_9SPHN</name>
<dbReference type="AlphaFoldDB" id="A0A1T5AYE7"/>
<keyword evidence="1" id="KW-0732">Signal</keyword>
<dbReference type="STRING" id="439228.SAMN06295920_102320"/>
<dbReference type="EMBL" id="FUYM01000002">
    <property type="protein sequence ID" value="SKB40012.1"/>
    <property type="molecule type" value="Genomic_DNA"/>
</dbReference>
<evidence type="ECO:0000313" key="3">
    <source>
        <dbReference type="EMBL" id="SKB40012.1"/>
    </source>
</evidence>
<evidence type="ECO:0000259" key="2">
    <source>
        <dbReference type="Pfam" id="PF00561"/>
    </source>
</evidence>
<dbReference type="Proteomes" id="UP000189818">
    <property type="component" value="Unassembled WGS sequence"/>
</dbReference>
<evidence type="ECO:0000256" key="1">
    <source>
        <dbReference type="SAM" id="SignalP"/>
    </source>
</evidence>
<gene>
    <name evidence="3" type="ORF">SAMN06295920_102320</name>
</gene>
<evidence type="ECO:0000313" key="4">
    <source>
        <dbReference type="Proteomes" id="UP000189818"/>
    </source>
</evidence>
<organism evidence="3 4">
    <name type="scientific">Rhizorhabdus histidinilytica</name>
    <dbReference type="NCBI Taxonomy" id="439228"/>
    <lineage>
        <taxon>Bacteria</taxon>
        <taxon>Pseudomonadati</taxon>
        <taxon>Pseudomonadota</taxon>
        <taxon>Alphaproteobacteria</taxon>
        <taxon>Sphingomonadales</taxon>
        <taxon>Sphingomonadaceae</taxon>
        <taxon>Rhizorhabdus</taxon>
    </lineage>
</organism>
<dbReference type="Pfam" id="PF00561">
    <property type="entry name" value="Abhydrolase_1"/>
    <property type="match status" value="1"/>
</dbReference>
<reference evidence="4" key="1">
    <citation type="submission" date="2017-02" db="EMBL/GenBank/DDBJ databases">
        <authorList>
            <person name="Varghese N."/>
            <person name="Submissions S."/>
        </authorList>
    </citation>
    <scope>NUCLEOTIDE SEQUENCE [LARGE SCALE GENOMIC DNA]</scope>
    <source>
        <strain evidence="4">UM2</strain>
    </source>
</reference>
<dbReference type="PRINTS" id="PR00111">
    <property type="entry name" value="ABHYDROLASE"/>
</dbReference>
<dbReference type="Gene3D" id="3.40.50.1820">
    <property type="entry name" value="alpha/beta hydrolase"/>
    <property type="match status" value="1"/>
</dbReference>
<feature type="signal peptide" evidence="1">
    <location>
        <begin position="1"/>
        <end position="23"/>
    </location>
</feature>
<protein>
    <submittedName>
        <fullName evidence="3">Pimeloyl-ACP methyl ester carboxylesterase</fullName>
    </submittedName>
</protein>
<dbReference type="GO" id="GO:0016020">
    <property type="term" value="C:membrane"/>
    <property type="evidence" value="ECO:0007669"/>
    <property type="project" value="TreeGrafter"/>
</dbReference>
<dbReference type="InterPro" id="IPR000073">
    <property type="entry name" value="AB_hydrolase_1"/>
</dbReference>
<dbReference type="InterPro" id="IPR050266">
    <property type="entry name" value="AB_hydrolase_sf"/>
</dbReference>
<keyword evidence="4" id="KW-1185">Reference proteome</keyword>
<dbReference type="InterPro" id="IPR029058">
    <property type="entry name" value="AB_hydrolase_fold"/>
</dbReference>
<dbReference type="SUPFAM" id="SSF53474">
    <property type="entry name" value="alpha/beta-Hydrolases"/>
    <property type="match status" value="1"/>
</dbReference>
<dbReference type="PANTHER" id="PTHR43798:SF33">
    <property type="entry name" value="HYDROLASE, PUTATIVE (AFU_ORTHOLOGUE AFUA_2G14860)-RELATED"/>
    <property type="match status" value="1"/>
</dbReference>
<dbReference type="PANTHER" id="PTHR43798">
    <property type="entry name" value="MONOACYLGLYCEROL LIPASE"/>
    <property type="match status" value="1"/>
</dbReference>